<proteinExistence type="predicted"/>
<keyword evidence="2" id="KW-1185">Reference proteome</keyword>
<accession>J1JT62</accession>
<evidence type="ECO:0000313" key="1">
    <source>
        <dbReference type="EMBL" id="EJF88077.1"/>
    </source>
</evidence>
<name>J1JT62_9HYPH</name>
<dbReference type="Proteomes" id="UP000009017">
    <property type="component" value="Unassembled WGS sequence"/>
</dbReference>
<reference evidence="1 2" key="1">
    <citation type="submission" date="2012-03" db="EMBL/GenBank/DDBJ databases">
        <title>The Genome Sequence of Bartonella melophagi K-2C.</title>
        <authorList>
            <consortium name="The Broad Institute Genome Sequencing Platform"/>
            <consortium name="The Broad Institute Genome Sequencing Center for Infectious Disease"/>
            <person name="Feldgarden M."/>
            <person name="Kirby J."/>
            <person name="Kosoy M."/>
            <person name="Birtles R."/>
            <person name="Probert W.S."/>
            <person name="Chiaraviglio L."/>
            <person name="Young S.K."/>
            <person name="Zeng Q."/>
            <person name="Gargeya S."/>
            <person name="Fitzgerald M."/>
            <person name="Haas B."/>
            <person name="Abouelleil A."/>
            <person name="Alvarado L."/>
            <person name="Arachchi H.M."/>
            <person name="Berlin A."/>
            <person name="Chapman S.B."/>
            <person name="Gearin G."/>
            <person name="Goldberg J."/>
            <person name="Griggs A."/>
            <person name="Gujja S."/>
            <person name="Hansen M."/>
            <person name="Heiman D."/>
            <person name="Howarth C."/>
            <person name="Larimer J."/>
            <person name="Lui A."/>
            <person name="MacDonald P.J.P."/>
            <person name="McCowen C."/>
            <person name="Montmayeur A."/>
            <person name="Murphy C."/>
            <person name="Neiman D."/>
            <person name="Pearson M."/>
            <person name="Priest M."/>
            <person name="Roberts A."/>
            <person name="Saif S."/>
            <person name="Shea T."/>
            <person name="Sisk P."/>
            <person name="Stolte C."/>
            <person name="Sykes S."/>
            <person name="Wortman J."/>
            <person name="Nusbaum C."/>
            <person name="Birren B."/>
        </authorList>
    </citation>
    <scope>NUCLEOTIDE SEQUENCE [LARGE SCALE GENOMIC DNA]</scope>
    <source>
        <strain evidence="1 2">K-2C</strain>
    </source>
</reference>
<feature type="non-terminal residue" evidence="1">
    <location>
        <position position="1"/>
    </location>
</feature>
<gene>
    <name evidence="1" type="ORF">ME3_01276</name>
</gene>
<dbReference type="AlphaFoldDB" id="J1JT62"/>
<protein>
    <submittedName>
        <fullName evidence="1">Uncharacterized protein</fullName>
    </submittedName>
</protein>
<dbReference type="EMBL" id="AIMA01000033">
    <property type="protein sequence ID" value="EJF88077.1"/>
    <property type="molecule type" value="Genomic_DNA"/>
</dbReference>
<dbReference type="HOGENOM" id="CLU_3411418_0_0_5"/>
<organism evidence="1 2">
    <name type="scientific">Bartonella melophagi K-2C</name>
    <dbReference type="NCBI Taxonomy" id="1094557"/>
    <lineage>
        <taxon>Bacteria</taxon>
        <taxon>Pseudomonadati</taxon>
        <taxon>Pseudomonadota</taxon>
        <taxon>Alphaproteobacteria</taxon>
        <taxon>Hyphomicrobiales</taxon>
        <taxon>Bartonellaceae</taxon>
        <taxon>Bartonella</taxon>
    </lineage>
</organism>
<sequence>RVLVFDKGEIVVDDVPFVAIKEYITKMS</sequence>
<comment type="caution">
    <text evidence="1">The sequence shown here is derived from an EMBL/GenBank/DDBJ whole genome shotgun (WGS) entry which is preliminary data.</text>
</comment>
<evidence type="ECO:0000313" key="2">
    <source>
        <dbReference type="Proteomes" id="UP000009017"/>
    </source>
</evidence>